<accession>A0A2P2D742</accession>
<dbReference type="AlphaFoldDB" id="A0A2P2D742"/>
<sequence>MGFNFSIKETGLEMEKENEFFAGITIYMQDGIYFEKELLKGIRS</sequence>
<reference evidence="1 2" key="1">
    <citation type="submission" date="2018-02" db="EMBL/GenBank/DDBJ databases">
        <title>Novel Leptospira species isolated from soil and water in Japan.</title>
        <authorList>
            <person name="Nakao R."/>
            <person name="Masuzawa T."/>
        </authorList>
    </citation>
    <scope>NUCLEOTIDE SEQUENCE [LARGE SCALE GENOMIC DNA]</scope>
    <source>
        <strain evidence="1 2">E8</strain>
    </source>
</reference>
<organism evidence="1 2">
    <name type="scientific">Leptospira johnsonii</name>
    <dbReference type="NCBI Taxonomy" id="1917820"/>
    <lineage>
        <taxon>Bacteria</taxon>
        <taxon>Pseudomonadati</taxon>
        <taxon>Spirochaetota</taxon>
        <taxon>Spirochaetia</taxon>
        <taxon>Leptospirales</taxon>
        <taxon>Leptospiraceae</taxon>
        <taxon>Leptospira</taxon>
    </lineage>
</organism>
<gene>
    <name evidence="1" type="ORF">LPTSP1_34260</name>
</gene>
<comment type="caution">
    <text evidence="1">The sequence shown here is derived from an EMBL/GenBank/DDBJ whole genome shotgun (WGS) entry which is preliminary data.</text>
</comment>
<evidence type="ECO:0000313" key="2">
    <source>
        <dbReference type="Proteomes" id="UP000245076"/>
    </source>
</evidence>
<protein>
    <submittedName>
        <fullName evidence="1">Uncharacterized protein</fullName>
    </submittedName>
</protein>
<proteinExistence type="predicted"/>
<keyword evidence="2" id="KW-1185">Reference proteome</keyword>
<name>A0A2P2D742_9LEPT</name>
<dbReference type="Proteomes" id="UP000245076">
    <property type="component" value="Unassembled WGS sequence"/>
</dbReference>
<evidence type="ECO:0000313" key="1">
    <source>
        <dbReference type="EMBL" id="GBF40408.1"/>
    </source>
</evidence>
<dbReference type="EMBL" id="BFAY01000012">
    <property type="protein sequence ID" value="GBF40408.1"/>
    <property type="molecule type" value="Genomic_DNA"/>
</dbReference>